<evidence type="ECO:0000313" key="1">
    <source>
        <dbReference type="EMBL" id="GJT35959.1"/>
    </source>
</evidence>
<dbReference type="Proteomes" id="UP001151760">
    <property type="component" value="Unassembled WGS sequence"/>
</dbReference>
<dbReference type="PANTHER" id="PTHR33067">
    <property type="entry name" value="RNA-DIRECTED DNA POLYMERASE-RELATED"/>
    <property type="match status" value="1"/>
</dbReference>
<dbReference type="PANTHER" id="PTHR33067:SF9">
    <property type="entry name" value="RNA-DIRECTED DNA POLYMERASE"/>
    <property type="match status" value="1"/>
</dbReference>
<proteinExistence type="predicted"/>
<sequence>MKIAATPSRFNRDAVMKENILDNGLGPTVEKFLSNVGVEFDIEIRDKKGAENLAADHLSRLENPDLEKLTKAEIRDLFLEERLMAISDKNNELSPLQQPHHRATIPFLGHLKDNGYDEKEVLMKLKKLQDNSTKSATTLNKLLKEKLRVEEEIKATMNVHCPTTLKDALASKEKDSGGFTLPCSINNVCFDKALADFGVSVSVMPYSTFTNLDFAIVENMDAYRDKDMGDIIVEKPFCRVACIEAKREVLNANEESGGMYIIWNLMCVVHASIEMLFATQHT</sequence>
<comment type="caution">
    <text evidence="1">The sequence shown here is derived from an EMBL/GenBank/DDBJ whole genome shotgun (WGS) entry which is preliminary data.</text>
</comment>
<keyword evidence="2" id="KW-1185">Reference proteome</keyword>
<organism evidence="1 2">
    <name type="scientific">Tanacetum coccineum</name>
    <dbReference type="NCBI Taxonomy" id="301880"/>
    <lineage>
        <taxon>Eukaryota</taxon>
        <taxon>Viridiplantae</taxon>
        <taxon>Streptophyta</taxon>
        <taxon>Embryophyta</taxon>
        <taxon>Tracheophyta</taxon>
        <taxon>Spermatophyta</taxon>
        <taxon>Magnoliopsida</taxon>
        <taxon>eudicotyledons</taxon>
        <taxon>Gunneridae</taxon>
        <taxon>Pentapetalae</taxon>
        <taxon>asterids</taxon>
        <taxon>campanulids</taxon>
        <taxon>Asterales</taxon>
        <taxon>Asteraceae</taxon>
        <taxon>Asteroideae</taxon>
        <taxon>Anthemideae</taxon>
        <taxon>Anthemidinae</taxon>
        <taxon>Tanacetum</taxon>
    </lineage>
</organism>
<name>A0ABQ5DAJ1_9ASTR</name>
<evidence type="ECO:0000313" key="2">
    <source>
        <dbReference type="Proteomes" id="UP001151760"/>
    </source>
</evidence>
<protein>
    <submittedName>
        <fullName evidence="1">Uncharacterized protein</fullName>
    </submittedName>
</protein>
<dbReference type="EMBL" id="BQNB010015094">
    <property type="protein sequence ID" value="GJT35959.1"/>
    <property type="molecule type" value="Genomic_DNA"/>
</dbReference>
<accession>A0ABQ5DAJ1</accession>
<reference evidence="1" key="1">
    <citation type="journal article" date="2022" name="Int. J. Mol. Sci.">
        <title>Draft Genome of Tanacetum Coccineum: Genomic Comparison of Closely Related Tanacetum-Family Plants.</title>
        <authorList>
            <person name="Yamashiro T."/>
            <person name="Shiraishi A."/>
            <person name="Nakayama K."/>
            <person name="Satake H."/>
        </authorList>
    </citation>
    <scope>NUCLEOTIDE SEQUENCE</scope>
</reference>
<gene>
    <name evidence="1" type="ORF">Tco_0926378</name>
</gene>
<reference evidence="1" key="2">
    <citation type="submission" date="2022-01" db="EMBL/GenBank/DDBJ databases">
        <authorList>
            <person name="Yamashiro T."/>
            <person name="Shiraishi A."/>
            <person name="Satake H."/>
            <person name="Nakayama K."/>
        </authorList>
    </citation>
    <scope>NUCLEOTIDE SEQUENCE</scope>
</reference>